<dbReference type="RefSeq" id="WP_264544235.1">
    <property type="nucleotide sequence ID" value="NZ_BAABIP010000007.1"/>
</dbReference>
<reference evidence="2" key="1">
    <citation type="journal article" date="2019" name="Int. J. Syst. Evol. Microbiol.">
        <title>The Global Catalogue of Microorganisms (GCM) 10K type strain sequencing project: providing services to taxonomists for standard genome sequencing and annotation.</title>
        <authorList>
            <consortium name="The Broad Institute Genomics Platform"/>
            <consortium name="The Broad Institute Genome Sequencing Center for Infectious Disease"/>
            <person name="Wu L."/>
            <person name="Ma J."/>
        </authorList>
    </citation>
    <scope>NUCLEOTIDE SEQUENCE [LARGE SCALE GENOMIC DNA]</scope>
    <source>
        <strain evidence="2">JCM 18198</strain>
    </source>
</reference>
<evidence type="ECO:0008006" key="3">
    <source>
        <dbReference type="Google" id="ProtNLM"/>
    </source>
</evidence>
<evidence type="ECO:0000313" key="2">
    <source>
        <dbReference type="Proteomes" id="UP001500141"/>
    </source>
</evidence>
<evidence type="ECO:0000313" key="1">
    <source>
        <dbReference type="EMBL" id="GAA4759966.1"/>
    </source>
</evidence>
<dbReference type="EMBL" id="BAABIP010000007">
    <property type="protein sequence ID" value="GAA4759966.1"/>
    <property type="molecule type" value="Genomic_DNA"/>
</dbReference>
<gene>
    <name evidence="1" type="ORF">GCM10023230_05830</name>
</gene>
<organism evidence="1 2">
    <name type="scientific">Flavobacterium hankyongi</name>
    <dbReference type="NCBI Taxonomy" id="1176532"/>
    <lineage>
        <taxon>Bacteria</taxon>
        <taxon>Pseudomonadati</taxon>
        <taxon>Bacteroidota</taxon>
        <taxon>Flavobacteriia</taxon>
        <taxon>Flavobacteriales</taxon>
        <taxon>Flavobacteriaceae</taxon>
        <taxon>Flavobacterium</taxon>
    </lineage>
</organism>
<sequence length="67" mass="7752">MKSLKQLKEEGFCLSREELKEIKGELYNNQELSYYKDTINPSDCMRCAATTYPDGTHEPFNCVVVNQ</sequence>
<protein>
    <recommendedName>
        <fullName evidence="3">Natural product, GG-Bacteroidales family domain protein</fullName>
    </recommendedName>
</protein>
<keyword evidence="2" id="KW-1185">Reference proteome</keyword>
<comment type="caution">
    <text evidence="1">The sequence shown here is derived from an EMBL/GenBank/DDBJ whole genome shotgun (WGS) entry which is preliminary data.</text>
</comment>
<proteinExistence type="predicted"/>
<dbReference type="Proteomes" id="UP001500141">
    <property type="component" value="Unassembled WGS sequence"/>
</dbReference>
<name>A0ABP8ZMM0_9FLAO</name>
<accession>A0ABP8ZMM0</accession>